<dbReference type="InterPro" id="IPR011009">
    <property type="entry name" value="Kinase-like_dom_sf"/>
</dbReference>
<dbReference type="RefSeq" id="WP_322410982.1">
    <property type="nucleotide sequence ID" value="NZ_CP139779.1"/>
</dbReference>
<keyword evidence="3" id="KW-0547">Nucleotide-binding</keyword>
<feature type="domain" description="Aminoglycoside phosphotransferase" evidence="7">
    <location>
        <begin position="35"/>
        <end position="232"/>
    </location>
</feature>
<accession>A0ABZ0VDU9</accession>
<evidence type="ECO:0000313" key="8">
    <source>
        <dbReference type="EMBL" id="WQB70846.1"/>
    </source>
</evidence>
<dbReference type="SUPFAM" id="SSF56112">
    <property type="entry name" value="Protein kinase-like (PK-like)"/>
    <property type="match status" value="1"/>
</dbReference>
<dbReference type="PANTHER" id="PTHR21310:SF41">
    <property type="entry name" value="3'-PHOSPHOTRANSFERASE, PUTATIVE-RELATED"/>
    <property type="match status" value="1"/>
</dbReference>
<comment type="similarity">
    <text evidence="1">Belongs to the aminoglycoside phosphotransferase family.</text>
</comment>
<dbReference type="Proteomes" id="UP001324533">
    <property type="component" value="Chromosome"/>
</dbReference>
<dbReference type="InterPro" id="IPR002575">
    <property type="entry name" value="Aminoglycoside_PTrfase"/>
</dbReference>
<dbReference type="PIRSF" id="PIRSF000706">
    <property type="entry name" value="Kanamycin_kin"/>
    <property type="match status" value="1"/>
</dbReference>
<evidence type="ECO:0000259" key="7">
    <source>
        <dbReference type="Pfam" id="PF01636"/>
    </source>
</evidence>
<keyword evidence="6" id="KW-0046">Antibiotic resistance</keyword>
<evidence type="ECO:0000256" key="2">
    <source>
        <dbReference type="ARBA" id="ARBA00022679"/>
    </source>
</evidence>
<reference evidence="8 9" key="1">
    <citation type="submission" date="2023-06" db="EMBL/GenBank/DDBJ databases">
        <title>Rock-solubilizing bacteria, Microbacterium invictum, promotes re-establishment of vegetation in rocky wasteland by accelerating rock bio-weathering and reshaping soil bacterial community.</title>
        <authorList>
            <person name="Liu C."/>
        </authorList>
    </citation>
    <scope>NUCLEOTIDE SEQUENCE [LARGE SCALE GENOMIC DNA]</scope>
    <source>
        <strain evidence="8 9">X-18</strain>
    </source>
</reference>
<keyword evidence="5" id="KW-0067">ATP-binding</keyword>
<proteinExistence type="inferred from homology"/>
<evidence type="ECO:0000256" key="5">
    <source>
        <dbReference type="ARBA" id="ARBA00022840"/>
    </source>
</evidence>
<dbReference type="InterPro" id="IPR051678">
    <property type="entry name" value="AGP_Transferase"/>
</dbReference>
<sequence length="244" mass="26663">MSIPTDGVLVPPRVRRLAGDDDLVPVWRNGIGGLTFRATGARGIRYVKWGPRNDETTVEAEAERLAWAGRFISVPRVITVGGDDTEEWLVTAAMPGENAVAPRWIAEPEVAVTAIGAGLRSFHDRLPVDDCPFSWRVADRLEKAARRGIRVPEVLREAPREHDLVVCHGDACSPNTVLTDAGSVAGYVDLGALGVADRWADIAVAAMSVEWNYGPGWTETLLAAYGIDPDAQRMTYYRELWNAT</sequence>
<keyword evidence="9" id="KW-1185">Reference proteome</keyword>
<dbReference type="Gene3D" id="3.90.1200.10">
    <property type="match status" value="2"/>
</dbReference>
<dbReference type="EMBL" id="CP139779">
    <property type="protein sequence ID" value="WQB70846.1"/>
    <property type="molecule type" value="Genomic_DNA"/>
</dbReference>
<dbReference type="Gene3D" id="3.30.200.20">
    <property type="entry name" value="Phosphorylase Kinase, domain 1"/>
    <property type="match status" value="1"/>
</dbReference>
<keyword evidence="2" id="KW-0808">Transferase</keyword>
<dbReference type="Pfam" id="PF01636">
    <property type="entry name" value="APH"/>
    <property type="match status" value="1"/>
</dbReference>
<organism evidence="8 9">
    <name type="scientific">Microbacterium invictum</name>
    <dbReference type="NCBI Taxonomy" id="515415"/>
    <lineage>
        <taxon>Bacteria</taxon>
        <taxon>Bacillati</taxon>
        <taxon>Actinomycetota</taxon>
        <taxon>Actinomycetes</taxon>
        <taxon>Micrococcales</taxon>
        <taxon>Microbacteriaceae</taxon>
        <taxon>Microbacterium</taxon>
    </lineage>
</organism>
<protein>
    <submittedName>
        <fullName evidence="8">Aminoglycoside 3'-phosphotransferase</fullName>
    </submittedName>
</protein>
<keyword evidence="4" id="KW-0418">Kinase</keyword>
<name>A0ABZ0VDU9_9MICO</name>
<evidence type="ECO:0000313" key="9">
    <source>
        <dbReference type="Proteomes" id="UP001324533"/>
    </source>
</evidence>
<dbReference type="PANTHER" id="PTHR21310">
    <property type="entry name" value="AMINOGLYCOSIDE PHOSPHOTRANSFERASE-RELATED-RELATED"/>
    <property type="match status" value="1"/>
</dbReference>
<evidence type="ECO:0000256" key="1">
    <source>
        <dbReference type="ARBA" id="ARBA00006219"/>
    </source>
</evidence>
<evidence type="ECO:0000256" key="3">
    <source>
        <dbReference type="ARBA" id="ARBA00022741"/>
    </source>
</evidence>
<dbReference type="InterPro" id="IPR024165">
    <property type="entry name" value="Kan/Strep_kinase"/>
</dbReference>
<gene>
    <name evidence="8" type="ORF">T9R20_02490</name>
</gene>
<dbReference type="CDD" id="cd05150">
    <property type="entry name" value="APH"/>
    <property type="match status" value="1"/>
</dbReference>
<evidence type="ECO:0000256" key="4">
    <source>
        <dbReference type="ARBA" id="ARBA00022777"/>
    </source>
</evidence>
<evidence type="ECO:0000256" key="6">
    <source>
        <dbReference type="ARBA" id="ARBA00023251"/>
    </source>
</evidence>